<accession>A0ABW8RXF0</accession>
<protein>
    <submittedName>
        <fullName evidence="2">Phosphotransferase</fullName>
    </submittedName>
</protein>
<dbReference type="RefSeq" id="WP_406750740.1">
    <property type="nucleotide sequence ID" value="NZ_JBEWZH010000004.1"/>
</dbReference>
<evidence type="ECO:0000313" key="2">
    <source>
        <dbReference type="EMBL" id="MFL0162048.1"/>
    </source>
</evidence>
<name>A0ABW8RXF0_9BACT</name>
<sequence length="348" mass="39467">MNPFESDYFSANKPIWHDCLGESANNISTLIVNFFPALGESVYDIKQVGGIEINSNNFCIETSEGKFLLKKWGNSLTYAEIVGICELSSNLSSKKIPVSTLIPAFDQSLAIRYNNQVWSLFKFDEGLFFSGSIQELISVAEAVGLLFNNLAEIDLNFGGLKIPEMRSLNDFKLFKDYFSNPVDVHNIFQEKDRELLISNKDLLQKEVELIFNSDINLGRFQFSHFDLHPHNILMKGGELSSFLDLDSIRLMHSGYALGFVSLKLCRQSVVNTGKTPKEIANIWMGVLSQSMTQNNQWIPFISELAIADVLRRIAIILRLNIVDRNPQWNAFLSVQLNHLQEARLLFNS</sequence>
<evidence type="ECO:0000259" key="1">
    <source>
        <dbReference type="Pfam" id="PF01636"/>
    </source>
</evidence>
<evidence type="ECO:0000313" key="3">
    <source>
        <dbReference type="Proteomes" id="UP001623558"/>
    </source>
</evidence>
<feature type="domain" description="Aminoglycoside phosphotransferase" evidence="1">
    <location>
        <begin position="47"/>
        <end position="255"/>
    </location>
</feature>
<dbReference type="InterPro" id="IPR002575">
    <property type="entry name" value="Aminoglycoside_PTrfase"/>
</dbReference>
<keyword evidence="3" id="KW-1185">Reference proteome</keyword>
<comment type="caution">
    <text evidence="2">The sequence shown here is derived from an EMBL/GenBank/DDBJ whole genome shotgun (WGS) entry which is preliminary data.</text>
</comment>
<reference evidence="2 3" key="1">
    <citation type="submission" date="2024-07" db="EMBL/GenBank/DDBJ databases">
        <authorList>
            <person name="Pitt A."/>
            <person name="Hahn M.W."/>
        </authorList>
    </citation>
    <scope>NUCLEOTIDE SEQUENCE [LARGE SCALE GENOMIC DNA]</scope>
    <source>
        <strain evidence="2 3">1-SAACH-A3</strain>
    </source>
</reference>
<dbReference type="Proteomes" id="UP001623558">
    <property type="component" value="Unassembled WGS sequence"/>
</dbReference>
<organism evidence="2 3">
    <name type="scientific">Aquirufa salirivi</name>
    <dbReference type="NCBI Taxonomy" id="3104729"/>
    <lineage>
        <taxon>Bacteria</taxon>
        <taxon>Pseudomonadati</taxon>
        <taxon>Bacteroidota</taxon>
        <taxon>Cytophagia</taxon>
        <taxon>Cytophagales</taxon>
        <taxon>Flectobacillaceae</taxon>
        <taxon>Aquirufa</taxon>
    </lineage>
</organism>
<dbReference type="Pfam" id="PF01636">
    <property type="entry name" value="APH"/>
    <property type="match status" value="1"/>
</dbReference>
<dbReference type="SUPFAM" id="SSF56112">
    <property type="entry name" value="Protein kinase-like (PK-like)"/>
    <property type="match status" value="1"/>
</dbReference>
<gene>
    <name evidence="2" type="ORF">U0R11_06560</name>
</gene>
<dbReference type="InterPro" id="IPR011009">
    <property type="entry name" value="Kinase-like_dom_sf"/>
</dbReference>
<proteinExistence type="predicted"/>
<dbReference type="EMBL" id="JBEWZH010000004">
    <property type="protein sequence ID" value="MFL0162048.1"/>
    <property type="molecule type" value="Genomic_DNA"/>
</dbReference>